<dbReference type="Proteomes" id="UP000664701">
    <property type="component" value="Chromosome"/>
</dbReference>
<keyword evidence="4 6" id="KW-1133">Transmembrane helix</keyword>
<feature type="transmembrane region" description="Helical" evidence="6">
    <location>
        <begin position="77"/>
        <end position="95"/>
    </location>
</feature>
<evidence type="ECO:0000256" key="4">
    <source>
        <dbReference type="ARBA" id="ARBA00022989"/>
    </source>
</evidence>
<feature type="transmembrane region" description="Helical" evidence="6">
    <location>
        <begin position="101"/>
        <end position="122"/>
    </location>
</feature>
<dbReference type="RefSeq" id="WP_207942022.1">
    <property type="nucleotide sequence ID" value="NZ_CP147251.1"/>
</dbReference>
<dbReference type="EMBL" id="CP147251">
    <property type="protein sequence ID" value="WYJ75959.1"/>
    <property type="molecule type" value="Genomic_DNA"/>
</dbReference>
<dbReference type="PIRSF" id="PIRSF005859">
    <property type="entry name" value="PBR"/>
    <property type="match status" value="1"/>
</dbReference>
<keyword evidence="3 6" id="KW-0812">Transmembrane</keyword>
<evidence type="ECO:0000256" key="6">
    <source>
        <dbReference type="SAM" id="Phobius"/>
    </source>
</evidence>
<feature type="transmembrane region" description="Helical" evidence="6">
    <location>
        <begin position="44"/>
        <end position="65"/>
    </location>
</feature>
<dbReference type="Pfam" id="PF03073">
    <property type="entry name" value="TspO_MBR"/>
    <property type="match status" value="1"/>
</dbReference>
<dbReference type="InterPro" id="IPR004307">
    <property type="entry name" value="TspO_MBR"/>
</dbReference>
<dbReference type="PANTHER" id="PTHR10057">
    <property type="entry name" value="PERIPHERAL-TYPE BENZODIAZEPINE RECEPTOR"/>
    <property type="match status" value="1"/>
</dbReference>
<proteinExistence type="inferred from homology"/>
<accession>A0ABZ2SJC6</accession>
<dbReference type="Gene3D" id="1.20.1260.100">
    <property type="entry name" value="TspO/MBR protein"/>
    <property type="match status" value="1"/>
</dbReference>
<feature type="transmembrane region" description="Helical" evidence="6">
    <location>
        <begin position="129"/>
        <end position="152"/>
    </location>
</feature>
<feature type="transmembrane region" description="Helical" evidence="6">
    <location>
        <begin position="5"/>
        <end position="24"/>
    </location>
</feature>
<dbReference type="InterPro" id="IPR038330">
    <property type="entry name" value="TspO/MBR-related_sf"/>
</dbReference>
<sequence>MKWLIWLLSVIGIELTGFISSYFAGDIQTVYQELQKPPLSPAGGVFGIMWTILYAMIGTALFLLITSKVNKGKQTAIVLFIIQQVLNFSWSIIFFGGGHYWLASVVIVALILLIVACIKVFYRIQPFASYLFVPYLLWCIFAGYLCIGIAILN</sequence>
<comment type="similarity">
    <text evidence="2">Belongs to the TspO/BZRP family.</text>
</comment>
<evidence type="ECO:0000313" key="8">
    <source>
        <dbReference type="Proteomes" id="UP000664701"/>
    </source>
</evidence>
<gene>
    <name evidence="7" type="ORF">DOK78_000547</name>
</gene>
<comment type="subcellular location">
    <subcellularLocation>
        <location evidence="1">Membrane</location>
        <topology evidence="1">Multi-pass membrane protein</topology>
    </subcellularLocation>
</comment>
<reference evidence="7 8" key="1">
    <citation type="submission" date="2024-03" db="EMBL/GenBank/DDBJ databases">
        <title>The Genome Sequence of Enterococcus sp. DIV2402.</title>
        <authorList>
            <consortium name="The Broad Institute Genomics Platform"/>
            <consortium name="The Broad Institute Microbial Omics Core"/>
            <consortium name="The Broad Institute Genomic Center for Infectious Diseases"/>
            <person name="Earl A."/>
            <person name="Manson A."/>
            <person name="Gilmore M."/>
            <person name="Schwartman J."/>
            <person name="Shea T."/>
            <person name="Abouelleil A."/>
            <person name="Cao P."/>
            <person name="Chapman S."/>
            <person name="Cusick C."/>
            <person name="Young S."/>
            <person name="Neafsey D."/>
            <person name="Nusbaum C."/>
            <person name="Birren B."/>
        </authorList>
    </citation>
    <scope>NUCLEOTIDE SEQUENCE [LARGE SCALE GENOMIC DNA]</scope>
    <source>
        <strain evidence="7 8">DIV2402</strain>
    </source>
</reference>
<organism evidence="7 8">
    <name type="scientific">Candidatus Enterococcus lowellii</name>
    <dbReference type="NCBI Taxonomy" id="2230877"/>
    <lineage>
        <taxon>Bacteria</taxon>
        <taxon>Bacillati</taxon>
        <taxon>Bacillota</taxon>
        <taxon>Bacilli</taxon>
        <taxon>Lactobacillales</taxon>
        <taxon>Enterococcaceae</taxon>
        <taxon>Enterococcus</taxon>
    </lineage>
</organism>
<dbReference type="PANTHER" id="PTHR10057:SF0">
    <property type="entry name" value="TRANSLOCATOR PROTEIN"/>
    <property type="match status" value="1"/>
</dbReference>
<evidence type="ECO:0000256" key="1">
    <source>
        <dbReference type="ARBA" id="ARBA00004141"/>
    </source>
</evidence>
<dbReference type="CDD" id="cd15904">
    <property type="entry name" value="TSPO_MBR"/>
    <property type="match status" value="1"/>
</dbReference>
<keyword evidence="5 6" id="KW-0472">Membrane</keyword>
<evidence type="ECO:0000313" key="7">
    <source>
        <dbReference type="EMBL" id="WYJ75959.1"/>
    </source>
</evidence>
<evidence type="ECO:0000256" key="5">
    <source>
        <dbReference type="ARBA" id="ARBA00023136"/>
    </source>
</evidence>
<evidence type="ECO:0000256" key="3">
    <source>
        <dbReference type="ARBA" id="ARBA00022692"/>
    </source>
</evidence>
<keyword evidence="8" id="KW-1185">Reference proteome</keyword>
<protein>
    <submittedName>
        <fullName evidence="7">Translocator protein</fullName>
    </submittedName>
</protein>
<evidence type="ECO:0000256" key="2">
    <source>
        <dbReference type="ARBA" id="ARBA00007524"/>
    </source>
</evidence>
<name>A0ABZ2SJC6_9ENTE</name>